<organism evidence="8 9">
    <name type="scientific">Phialocephala subalpina</name>
    <dbReference type="NCBI Taxonomy" id="576137"/>
    <lineage>
        <taxon>Eukaryota</taxon>
        <taxon>Fungi</taxon>
        <taxon>Dikarya</taxon>
        <taxon>Ascomycota</taxon>
        <taxon>Pezizomycotina</taxon>
        <taxon>Leotiomycetes</taxon>
        <taxon>Helotiales</taxon>
        <taxon>Mollisiaceae</taxon>
        <taxon>Phialocephala</taxon>
        <taxon>Phialocephala fortinii species complex</taxon>
    </lineage>
</organism>
<evidence type="ECO:0000256" key="3">
    <source>
        <dbReference type="ARBA" id="ARBA00024226"/>
    </source>
</evidence>
<evidence type="ECO:0000313" key="8">
    <source>
        <dbReference type="EMBL" id="CZR68098.1"/>
    </source>
</evidence>
<dbReference type="InterPro" id="IPR016161">
    <property type="entry name" value="Ald_DH/histidinol_DH"/>
</dbReference>
<accession>A0A1L7XSZ0</accession>
<dbReference type="Pfam" id="PF00171">
    <property type="entry name" value="Aldedh"/>
    <property type="match status" value="1"/>
</dbReference>
<dbReference type="PROSITE" id="PS00687">
    <property type="entry name" value="ALDEHYDE_DEHYDR_GLU"/>
    <property type="match status" value="1"/>
</dbReference>
<sequence length="487" mass="52699">MSSQIETRLFINNKFVAAKSGSTFALYNPTTEEHVADVSQAEAADIEDAFTAATAAQKTWENIPAMMKSPLYGKLAGLIMQNGDELGRLEAISMGKPYASFMFDKMACAGLFGHYASAAYHIQGQSSLNTPGMVNMTIKQPYGVVAAIIPWNVSLIMFAMKVAAAIAAGNAIIVKTSEKAPLACLKLGALIKEAGFPPGLINIVSGYGNITGKVLAEHMKIRKIAFTGSVPTGKKILQMAAASNLKNVTLELGGKSPAIIFADADLDMAAKATEFSIHQNSGQHCQANSRIFVEESILDDYLAKVAEIMQSRKIGDPLEKGTWQGPQGDKLQHQHVMSLIENGKKNGELVLGGKAANVSGKGYFVEPTIFKNVNENAEIYREEIFGPVLLVNTFTTEEDVISRANDTEYGLFASVYTSNFERAMRFAKLLESGAVGVNCSAPTQGLDMPVGGWKQSGVGREMHMYAVENFLETKTVYFKFDHSFDMH</sequence>
<comment type="similarity">
    <text evidence="1 6">Belongs to the aldehyde dehydrogenase family.</text>
</comment>
<feature type="active site" evidence="5">
    <location>
        <position position="251"/>
    </location>
</feature>
<dbReference type="Gene3D" id="3.40.309.10">
    <property type="entry name" value="Aldehyde Dehydrogenase, Chain A, domain 2"/>
    <property type="match status" value="1"/>
</dbReference>
<dbReference type="EC" id="1.2.1.3" evidence="3"/>
<dbReference type="FunFam" id="3.40.605.10:FF:000007">
    <property type="entry name" value="NAD/NADP-dependent betaine aldehyde dehydrogenase"/>
    <property type="match status" value="1"/>
</dbReference>
<dbReference type="EMBL" id="FJOG01000051">
    <property type="protein sequence ID" value="CZR68098.1"/>
    <property type="molecule type" value="Genomic_DNA"/>
</dbReference>
<name>A0A1L7XSZ0_9HELO</name>
<dbReference type="GO" id="GO:0004029">
    <property type="term" value="F:aldehyde dehydrogenase (NAD+) activity"/>
    <property type="evidence" value="ECO:0007669"/>
    <property type="project" value="UniProtKB-EC"/>
</dbReference>
<dbReference type="Proteomes" id="UP000184330">
    <property type="component" value="Unassembled WGS sequence"/>
</dbReference>
<feature type="domain" description="Aldehyde dehydrogenase" evidence="7">
    <location>
        <begin position="15"/>
        <end position="476"/>
    </location>
</feature>
<comment type="catalytic activity">
    <reaction evidence="4">
        <text>an aldehyde + NAD(+) + H2O = a carboxylate + NADH + 2 H(+)</text>
        <dbReference type="Rhea" id="RHEA:16185"/>
        <dbReference type="ChEBI" id="CHEBI:15377"/>
        <dbReference type="ChEBI" id="CHEBI:15378"/>
        <dbReference type="ChEBI" id="CHEBI:17478"/>
        <dbReference type="ChEBI" id="CHEBI:29067"/>
        <dbReference type="ChEBI" id="CHEBI:57540"/>
        <dbReference type="ChEBI" id="CHEBI:57945"/>
        <dbReference type="EC" id="1.2.1.3"/>
    </reaction>
</comment>
<dbReference type="OrthoDB" id="310895at2759"/>
<reference evidence="8 9" key="1">
    <citation type="submission" date="2016-03" db="EMBL/GenBank/DDBJ databases">
        <authorList>
            <person name="Ploux O."/>
        </authorList>
    </citation>
    <scope>NUCLEOTIDE SEQUENCE [LARGE SCALE GENOMIC DNA]</scope>
    <source>
        <strain evidence="8 9">UAMH 11012</strain>
    </source>
</reference>
<dbReference type="InterPro" id="IPR016162">
    <property type="entry name" value="Ald_DH_N"/>
</dbReference>
<dbReference type="Gene3D" id="3.40.605.10">
    <property type="entry name" value="Aldehyde Dehydrogenase, Chain A, domain 1"/>
    <property type="match status" value="1"/>
</dbReference>
<dbReference type="InterPro" id="IPR029510">
    <property type="entry name" value="Ald_DH_CS_GLU"/>
</dbReference>
<keyword evidence="2 6" id="KW-0560">Oxidoreductase</keyword>
<evidence type="ECO:0000256" key="5">
    <source>
        <dbReference type="PROSITE-ProRule" id="PRU10007"/>
    </source>
</evidence>
<dbReference type="InterPro" id="IPR015590">
    <property type="entry name" value="Aldehyde_DH_dom"/>
</dbReference>
<evidence type="ECO:0000259" key="7">
    <source>
        <dbReference type="Pfam" id="PF00171"/>
    </source>
</evidence>
<dbReference type="STRING" id="576137.A0A1L7XSZ0"/>
<evidence type="ECO:0000313" key="9">
    <source>
        <dbReference type="Proteomes" id="UP000184330"/>
    </source>
</evidence>
<gene>
    <name evidence="8" type="ORF">PAC_17997</name>
</gene>
<dbReference type="FunFam" id="3.40.309.10:FF:000012">
    <property type="entry name" value="Betaine aldehyde dehydrogenase"/>
    <property type="match status" value="1"/>
</dbReference>
<protein>
    <recommendedName>
        <fullName evidence="3">aldehyde dehydrogenase (NAD(+))</fullName>
        <ecNumber evidence="3">1.2.1.3</ecNumber>
    </recommendedName>
</protein>
<evidence type="ECO:0000256" key="1">
    <source>
        <dbReference type="ARBA" id="ARBA00009986"/>
    </source>
</evidence>
<proteinExistence type="inferred from homology"/>
<evidence type="ECO:0000256" key="6">
    <source>
        <dbReference type="RuleBase" id="RU003345"/>
    </source>
</evidence>
<dbReference type="SUPFAM" id="SSF53720">
    <property type="entry name" value="ALDH-like"/>
    <property type="match status" value="1"/>
</dbReference>
<evidence type="ECO:0000256" key="2">
    <source>
        <dbReference type="ARBA" id="ARBA00023002"/>
    </source>
</evidence>
<dbReference type="InterPro" id="IPR016163">
    <property type="entry name" value="Ald_DH_C"/>
</dbReference>
<evidence type="ECO:0000256" key="4">
    <source>
        <dbReference type="ARBA" id="ARBA00049194"/>
    </source>
</evidence>
<dbReference type="PANTHER" id="PTHR11699">
    <property type="entry name" value="ALDEHYDE DEHYDROGENASE-RELATED"/>
    <property type="match status" value="1"/>
</dbReference>
<keyword evidence="9" id="KW-1185">Reference proteome</keyword>
<dbReference type="AlphaFoldDB" id="A0A1L7XSZ0"/>